<feature type="compositionally biased region" description="Polar residues" evidence="1">
    <location>
        <begin position="1"/>
        <end position="12"/>
    </location>
</feature>
<name>A0A848GV01_9BURK</name>
<dbReference type="Proteomes" id="UP000541185">
    <property type="component" value="Unassembled WGS sequence"/>
</dbReference>
<keyword evidence="3" id="KW-1185">Reference proteome</keyword>
<sequence>MIQLATDPNASRPNWRPAPAEAKDGTLAASRRSGHAWPFISRLEERSEPQERKRSPSPHVGS</sequence>
<gene>
    <name evidence="2" type="ORF">HHL11_00385</name>
</gene>
<evidence type="ECO:0000313" key="3">
    <source>
        <dbReference type="Proteomes" id="UP000541185"/>
    </source>
</evidence>
<protein>
    <submittedName>
        <fullName evidence="2">Uncharacterized protein</fullName>
    </submittedName>
</protein>
<dbReference type="AlphaFoldDB" id="A0A848GV01"/>
<evidence type="ECO:0000256" key="1">
    <source>
        <dbReference type="SAM" id="MobiDB-lite"/>
    </source>
</evidence>
<feature type="region of interest" description="Disordered" evidence="1">
    <location>
        <begin position="1"/>
        <end position="62"/>
    </location>
</feature>
<accession>A0A848GV01</accession>
<dbReference type="RefSeq" id="WP_169416409.1">
    <property type="nucleotide sequence ID" value="NZ_JABBFX010000001.1"/>
</dbReference>
<proteinExistence type="predicted"/>
<evidence type="ECO:0000313" key="2">
    <source>
        <dbReference type="EMBL" id="NML42184.1"/>
    </source>
</evidence>
<reference evidence="2 3" key="1">
    <citation type="submission" date="2020-04" db="EMBL/GenBank/DDBJ databases">
        <title>Ramlibacter sp. G-1-2-2 isolated from soil.</title>
        <authorList>
            <person name="Dahal R.H."/>
        </authorList>
    </citation>
    <scope>NUCLEOTIDE SEQUENCE [LARGE SCALE GENOMIC DNA]</scope>
    <source>
        <strain evidence="2 3">G-1-2-2</strain>
    </source>
</reference>
<organism evidence="2 3">
    <name type="scientific">Ramlibacter agri</name>
    <dbReference type="NCBI Taxonomy" id="2728837"/>
    <lineage>
        <taxon>Bacteria</taxon>
        <taxon>Pseudomonadati</taxon>
        <taxon>Pseudomonadota</taxon>
        <taxon>Betaproteobacteria</taxon>
        <taxon>Burkholderiales</taxon>
        <taxon>Comamonadaceae</taxon>
        <taxon>Ramlibacter</taxon>
    </lineage>
</organism>
<feature type="compositionally biased region" description="Basic and acidic residues" evidence="1">
    <location>
        <begin position="42"/>
        <end position="54"/>
    </location>
</feature>
<dbReference type="EMBL" id="JABBFX010000001">
    <property type="protein sequence ID" value="NML42184.1"/>
    <property type="molecule type" value="Genomic_DNA"/>
</dbReference>
<comment type="caution">
    <text evidence="2">The sequence shown here is derived from an EMBL/GenBank/DDBJ whole genome shotgun (WGS) entry which is preliminary data.</text>
</comment>